<dbReference type="KEGG" id="hazt:108680842"/>
<dbReference type="RefSeq" id="XP_047738532.1">
    <property type="nucleotide sequence ID" value="XM_047882576.1"/>
</dbReference>
<name>A0A979FQ24_HYAAZ</name>
<sequence length="154" mass="17278">MAARTFPPLLLLVALVSLFVNPAQLRLLNPDPLLTSVQQRWPLRPFSLSDITRALAPAALRRRIHGGFAPNTRELEADRKNLLGTDEYEDFDDDPIYRFHDADKRQHPDYGHLRFGKRAEFGDYGHLRFGRRSHSSPDTNAGTAAGVTSDGDGQ</sequence>
<keyword evidence="3" id="KW-1185">Reference proteome</keyword>
<evidence type="ECO:0000313" key="3">
    <source>
        <dbReference type="Proteomes" id="UP000694843"/>
    </source>
</evidence>
<dbReference type="GeneID" id="108680842"/>
<proteinExistence type="predicted"/>
<dbReference type="Proteomes" id="UP000694843">
    <property type="component" value="Unplaced"/>
</dbReference>
<feature type="signal peptide" evidence="2">
    <location>
        <begin position="1"/>
        <end position="25"/>
    </location>
</feature>
<keyword evidence="2" id="KW-0732">Signal</keyword>
<organism evidence="3 4">
    <name type="scientific">Hyalella azteca</name>
    <name type="common">Amphipod</name>
    <dbReference type="NCBI Taxonomy" id="294128"/>
    <lineage>
        <taxon>Eukaryota</taxon>
        <taxon>Metazoa</taxon>
        <taxon>Ecdysozoa</taxon>
        <taxon>Arthropoda</taxon>
        <taxon>Crustacea</taxon>
        <taxon>Multicrustacea</taxon>
        <taxon>Malacostraca</taxon>
        <taxon>Eumalacostraca</taxon>
        <taxon>Peracarida</taxon>
        <taxon>Amphipoda</taxon>
        <taxon>Senticaudata</taxon>
        <taxon>Talitrida</taxon>
        <taxon>Talitroidea</taxon>
        <taxon>Hyalellidae</taxon>
        <taxon>Hyalella</taxon>
    </lineage>
</organism>
<dbReference type="CTD" id="45845"/>
<feature type="chain" id="PRO_5037561554" evidence="2">
    <location>
        <begin position="26"/>
        <end position="154"/>
    </location>
</feature>
<dbReference type="OrthoDB" id="6381986at2759"/>
<evidence type="ECO:0000313" key="4">
    <source>
        <dbReference type="RefSeq" id="XP_047738532.1"/>
    </source>
</evidence>
<accession>A0A979FQ24</accession>
<protein>
    <submittedName>
        <fullName evidence="4">Uncharacterized protein LOC108680842</fullName>
    </submittedName>
</protein>
<dbReference type="AlphaFoldDB" id="A0A979FQ24"/>
<gene>
    <name evidence="4" type="primary">LOC108680842</name>
</gene>
<feature type="region of interest" description="Disordered" evidence="1">
    <location>
        <begin position="129"/>
        <end position="154"/>
    </location>
</feature>
<evidence type="ECO:0000256" key="1">
    <source>
        <dbReference type="SAM" id="MobiDB-lite"/>
    </source>
</evidence>
<reference evidence="4" key="1">
    <citation type="submission" date="2025-08" db="UniProtKB">
        <authorList>
            <consortium name="RefSeq"/>
        </authorList>
    </citation>
    <scope>IDENTIFICATION</scope>
    <source>
        <tissue evidence="4">Whole organism</tissue>
    </source>
</reference>
<evidence type="ECO:0000256" key="2">
    <source>
        <dbReference type="SAM" id="SignalP"/>
    </source>
</evidence>